<dbReference type="EMBL" id="CP000774">
    <property type="protein sequence ID" value="ABS63129.1"/>
    <property type="molecule type" value="Genomic_DNA"/>
</dbReference>
<organism evidence="3 4">
    <name type="scientific">Parvibaculum lavamentivorans (strain DS-1 / DSM 13023 / NCIMB 13966)</name>
    <dbReference type="NCBI Taxonomy" id="402881"/>
    <lineage>
        <taxon>Bacteria</taxon>
        <taxon>Pseudomonadati</taxon>
        <taxon>Pseudomonadota</taxon>
        <taxon>Alphaproteobacteria</taxon>
        <taxon>Hyphomicrobiales</taxon>
        <taxon>Parvibaculaceae</taxon>
        <taxon>Parvibaculum</taxon>
    </lineage>
</organism>
<sequence>MQVGTDKPEKKATKQKASAKPEEKAPEKQGVQISCSRGLSSWMERTNLSFGFTSYQSGRLYLIGRLPKGRVSFHERHFLHAMGVAATPQRLYLATQYQIWRLENVLRPGQLSDGFDRNFVPRNAQTTGDLDAHEIGVEKSGRVIFVNTKYSCLSAFSLTHSFKPLWKPPFISRLAPEDRCHLNGLAMEEGEAAYVTAVCKSDIITGWRDRRASGGCIMDVRSNAMVTEDLSMPHSPRVHNGQLWVLDSGRGRLCRVDRQTGKPEPVAFLPGFARGLAFHGHYALIGLSLPRDGSFSGLELDSELAKRDAEPWCGVQVVDLRNGDIVEWIRLSGDVRELFDVFVLPGVKCPKATGLLDGSIRSEISIENGAPAIAREEKPVAVAAAGA</sequence>
<dbReference type="OrthoDB" id="238183at2"/>
<feature type="compositionally biased region" description="Basic and acidic residues" evidence="1">
    <location>
        <begin position="1"/>
        <end position="12"/>
    </location>
</feature>
<dbReference type="eggNOG" id="COG0456">
    <property type="taxonomic scope" value="Bacteria"/>
</dbReference>
<dbReference type="NCBIfam" id="TIGR03032">
    <property type="entry name" value="TIGR03032 family protein"/>
    <property type="match status" value="1"/>
</dbReference>
<dbReference type="SUPFAM" id="SSF63825">
    <property type="entry name" value="YWTD domain"/>
    <property type="match status" value="1"/>
</dbReference>
<evidence type="ECO:0000256" key="1">
    <source>
        <dbReference type="SAM" id="MobiDB-lite"/>
    </source>
</evidence>
<dbReference type="KEGG" id="pla:Plav_1510"/>
<proteinExistence type="predicted"/>
<dbReference type="Pfam" id="PF16261">
    <property type="entry name" value="DUF4915"/>
    <property type="match status" value="1"/>
</dbReference>
<reference evidence="3 4" key="1">
    <citation type="journal article" date="2011" name="Stand. Genomic Sci.">
        <title>Complete genome sequence of Parvibaculum lavamentivorans type strain (DS-1(T)).</title>
        <authorList>
            <person name="Schleheck D."/>
            <person name="Weiss M."/>
            <person name="Pitluck S."/>
            <person name="Bruce D."/>
            <person name="Land M.L."/>
            <person name="Han S."/>
            <person name="Saunders E."/>
            <person name="Tapia R."/>
            <person name="Detter C."/>
            <person name="Brettin T."/>
            <person name="Han J."/>
            <person name="Woyke T."/>
            <person name="Goodwin L."/>
            <person name="Pennacchio L."/>
            <person name="Nolan M."/>
            <person name="Cook A.M."/>
            <person name="Kjelleberg S."/>
            <person name="Thomas T."/>
        </authorList>
    </citation>
    <scope>NUCLEOTIDE SEQUENCE [LARGE SCALE GENOMIC DNA]</scope>
    <source>
        <strain evidence="4">DS-1 / DSM 13023 / NCIMB 13966</strain>
    </source>
</reference>
<feature type="domain" description="Conserved hypothetical protein CHP03032" evidence="2">
    <location>
        <begin position="39"/>
        <end position="352"/>
    </location>
</feature>
<evidence type="ECO:0000313" key="4">
    <source>
        <dbReference type="Proteomes" id="UP000006377"/>
    </source>
</evidence>
<keyword evidence="4" id="KW-1185">Reference proteome</keyword>
<dbReference type="AlphaFoldDB" id="A7HT96"/>
<gene>
    <name evidence="3" type="ordered locus">Plav_1510</name>
</gene>
<accession>A7HT96</accession>
<feature type="region of interest" description="Disordered" evidence="1">
    <location>
        <begin position="1"/>
        <end position="32"/>
    </location>
</feature>
<evidence type="ECO:0000313" key="3">
    <source>
        <dbReference type="EMBL" id="ABS63129.1"/>
    </source>
</evidence>
<evidence type="ECO:0000259" key="2">
    <source>
        <dbReference type="Pfam" id="PF16261"/>
    </source>
</evidence>
<dbReference type="Proteomes" id="UP000006377">
    <property type="component" value="Chromosome"/>
</dbReference>
<protein>
    <recommendedName>
        <fullName evidence="2">Conserved hypothetical protein CHP03032 domain-containing protein</fullName>
    </recommendedName>
</protein>
<dbReference type="HOGENOM" id="CLU_024442_0_0_5"/>
<dbReference type="STRING" id="402881.Plav_1510"/>
<dbReference type="InterPro" id="IPR017481">
    <property type="entry name" value="CHP03032"/>
</dbReference>
<name>A7HT96_PARL1</name>
<dbReference type="RefSeq" id="WP_012110415.1">
    <property type="nucleotide sequence ID" value="NC_009719.1"/>
</dbReference>